<accession>A0A517L134</accession>
<dbReference type="PANTHER" id="PTHR35392:SF3">
    <property type="entry name" value="ZN(2)-C6 FUNGAL-TYPE DOMAIN-CONTAINING PROTEIN"/>
    <property type="match status" value="1"/>
</dbReference>
<dbReference type="AlphaFoldDB" id="A0A517L134"/>
<dbReference type="EMBL" id="CP042187">
    <property type="protein sequence ID" value="QDS69342.1"/>
    <property type="molecule type" value="Genomic_DNA"/>
</dbReference>
<reference evidence="1 2" key="1">
    <citation type="submission" date="2019-07" db="EMBL/GenBank/DDBJ databases">
        <title>Finished genome of Venturia effusa.</title>
        <authorList>
            <person name="Young C.A."/>
            <person name="Cox M.P."/>
            <person name="Ganley A.R.D."/>
            <person name="David W.J."/>
        </authorList>
    </citation>
    <scope>NUCLEOTIDE SEQUENCE [LARGE SCALE GENOMIC DNA]</scope>
    <source>
        <strain evidence="2">albino</strain>
    </source>
</reference>
<evidence type="ECO:0000313" key="1">
    <source>
        <dbReference type="EMBL" id="QDS69342.1"/>
    </source>
</evidence>
<keyword evidence="2" id="KW-1185">Reference proteome</keyword>
<dbReference type="OrthoDB" id="5362630at2759"/>
<sequence>MTAPLLSPTDISPKIDFDAWLQSPLPANTTSISPNAAYSDFASAVNNPNFSFSLASPPFRSSFPVPTRTIPYMGPVCSRSESPTVQNGGTQLQLGHALEGPVTNLEDIFPFDDPFFGRVEDNMMVQATIHNSCLDLVSDYQDDDAEIQSPALTQYIPTTECTSIDGMDLLDFSLLSQPEQIYQRRVEAILPVVTGGIREIVSDIPSTVNNQPHPLFTSQWTAVSDHDSKTQHNYEQVWDTRVPTASTSAVSGSLAFTKELRPERPKSTRRGVVTKAKHNTFVNCSVNFAGVKTVTNSPGFMMHQRRSLDDDERTDAAIIQQIKPCEKCRKGKRKCKRHNVRFFDLFRMNLHTLKLPCMFLKLEEARLFRLAPNKEHPMRCSDVVYQSLELSRRQYDCVTLCLTQDFGVELVIEVTQFDPQPGDKTAHVWHGETVELPPYCIVGIQQAGRKVMDYVCHARNSILLELLSSANDVTREVLLQADRFQRRSSNLLVKQALDLFAATRIIERDWRICGSETLGIPAILDLKQPGSPKIPVTPVMDGQLDQLVTKSYLLPLRESFLENLQKTIYTGKKEDWFSIFLSTFVFLTHIECLLQHSRRNAKRYGLKRRYNDITLAEKYFEASRIVLAHFHFVANAATPLRLDWKQNDVATAANLDNEQIALIENVLARMEEWNKDGRVRRMRIRHQYEEPGYFCQQMFEERWEATIGKIGIQEEVAV</sequence>
<dbReference type="InterPro" id="IPR052973">
    <property type="entry name" value="Fungal_sec-metab_reg_TF"/>
</dbReference>
<proteinExistence type="predicted"/>
<dbReference type="Proteomes" id="UP000316270">
    <property type="component" value="Chromosome 3"/>
</dbReference>
<protein>
    <recommendedName>
        <fullName evidence="3">Zn(2)-C6 fungal-type domain-containing protein</fullName>
    </recommendedName>
</protein>
<evidence type="ECO:0000313" key="2">
    <source>
        <dbReference type="Proteomes" id="UP000316270"/>
    </source>
</evidence>
<dbReference type="PANTHER" id="PTHR35392">
    <property type="entry name" value="ZN(II)2CYS6 TRANSCRIPTION FACTOR (EUROFUNG)-RELATED-RELATED"/>
    <property type="match status" value="1"/>
</dbReference>
<name>A0A517L134_9PEZI</name>
<evidence type="ECO:0008006" key="3">
    <source>
        <dbReference type="Google" id="ProtNLM"/>
    </source>
</evidence>
<dbReference type="STRING" id="50376.A0A517L134"/>
<organism evidence="1 2">
    <name type="scientific">Venturia effusa</name>
    <dbReference type="NCBI Taxonomy" id="50376"/>
    <lineage>
        <taxon>Eukaryota</taxon>
        <taxon>Fungi</taxon>
        <taxon>Dikarya</taxon>
        <taxon>Ascomycota</taxon>
        <taxon>Pezizomycotina</taxon>
        <taxon>Dothideomycetes</taxon>
        <taxon>Pleosporomycetidae</taxon>
        <taxon>Venturiales</taxon>
        <taxon>Venturiaceae</taxon>
        <taxon>Venturia</taxon>
    </lineage>
</organism>
<gene>
    <name evidence="1" type="ORF">FKW77_003646</name>
</gene>